<evidence type="ECO:0000256" key="3">
    <source>
        <dbReference type="ARBA" id="ARBA00022448"/>
    </source>
</evidence>
<evidence type="ECO:0000256" key="6">
    <source>
        <dbReference type="ARBA" id="ARBA00023136"/>
    </source>
</evidence>
<keyword evidence="3 9" id="KW-0813">Transport</keyword>
<name>K5BG03_MYCHD</name>
<protein>
    <recommendedName>
        <fullName evidence="8 9">Ammonium transporter</fullName>
    </recommendedName>
</protein>
<evidence type="ECO:0000256" key="4">
    <source>
        <dbReference type="ARBA" id="ARBA00022692"/>
    </source>
</evidence>
<dbReference type="InterPro" id="IPR029020">
    <property type="entry name" value="Ammonium/urea_transptr"/>
</dbReference>
<feature type="transmembrane region" description="Helical" evidence="9">
    <location>
        <begin position="339"/>
        <end position="366"/>
    </location>
</feature>
<feature type="transmembrane region" description="Helical" evidence="9">
    <location>
        <begin position="221"/>
        <end position="241"/>
    </location>
</feature>
<feature type="transmembrane region" description="Helical" evidence="9">
    <location>
        <begin position="187"/>
        <end position="209"/>
    </location>
</feature>
<evidence type="ECO:0000256" key="2">
    <source>
        <dbReference type="ARBA" id="ARBA00005887"/>
    </source>
</evidence>
<feature type="transmembrane region" description="Helical" evidence="9">
    <location>
        <begin position="133"/>
        <end position="154"/>
    </location>
</feature>
<dbReference type="InterPro" id="IPR024041">
    <property type="entry name" value="NH4_transpt_AmtB-like_dom"/>
</dbReference>
<organism evidence="11 12">
    <name type="scientific">Mycolicibacterium hassiacum (strain DSM 44199 / CIP 105218 / JCM 12690 / 3849)</name>
    <name type="common">Mycobacterium hassiacum</name>
    <dbReference type="NCBI Taxonomy" id="1122247"/>
    <lineage>
        <taxon>Bacteria</taxon>
        <taxon>Bacillati</taxon>
        <taxon>Actinomycetota</taxon>
        <taxon>Actinomycetes</taxon>
        <taxon>Mycobacteriales</taxon>
        <taxon>Mycobacteriaceae</taxon>
        <taxon>Mycolicibacterium</taxon>
    </lineage>
</organism>
<gene>
    <name evidence="11" type="ORF">C731_1715</name>
</gene>
<sequence length="426" mass="44356">MLTAAALVLLMTPGLAFFYGGLSRQKSVLNMMMMSFGSLGVISVIYVLWGYSMSFASGHTGGSDILGIFDNPFSLFGVSQLLETQEVGEETAYVIGGFGTVPAIVWVGFQLTFAVITVALISGAVAERMKFGTWLAFGGVWVTLAYFPLAHMVWGGGLLSDAERGFASWIFGYDEEAGAANVAPIDFAGGTVVHINAGMAALVLALLLGKRVGFGKTPYRPHNIPFVMLGAALLWFGWFGFNVGSEGAADATAGLVWVNTTAATAAAMLGWLLVERIRDGKPTSVGAASGIVAGLVAITPACGALSPIGSLILGAIAGVLSALAITLKYKYGYDDSLDVVGVHLVAGLWGTIGIGLLAVDTGLFYGGGIQQLVVQVVIAVIAVVFTGIMTVISAFIVKPLGWRVSTEDEETGIDETEHAETAYELA</sequence>
<keyword evidence="5 9" id="KW-1133">Transmembrane helix</keyword>
<feature type="transmembrane region" description="Helical" evidence="9">
    <location>
        <begin position="308"/>
        <end position="327"/>
    </location>
</feature>
<feature type="transmembrane region" description="Helical" evidence="9">
    <location>
        <begin position="372"/>
        <end position="397"/>
    </location>
</feature>
<reference evidence="11 12" key="1">
    <citation type="journal article" date="2012" name="J. Bacteriol.">
        <title>Genome sequence of Mycobacterium hassiacum DSM 44199, a rare source of heat-stable mycobacterial proteins.</title>
        <authorList>
            <person name="Tiago I."/>
            <person name="Maranha A."/>
            <person name="Mendes V."/>
            <person name="Alarico S."/>
            <person name="Moynihan P.J."/>
            <person name="Clarke A.J."/>
            <person name="Macedo-Ribeiro S."/>
            <person name="Pereira P.J."/>
            <person name="Empadinhas N."/>
        </authorList>
    </citation>
    <scope>NUCLEOTIDE SEQUENCE [LARGE SCALE GENOMIC DNA]</scope>
    <source>
        <strain evidence="12">DSM 44199 / CIP 105218 / JCM 12690 / 3849</strain>
    </source>
</reference>
<comment type="subcellular location">
    <subcellularLocation>
        <location evidence="9">Cell membrane</location>
        <topology evidence="9">Multi-pass membrane protein</topology>
    </subcellularLocation>
    <subcellularLocation>
        <location evidence="1">Membrane</location>
        <topology evidence="1">Multi-pass membrane protein</topology>
    </subcellularLocation>
</comment>
<dbReference type="GO" id="GO:0005886">
    <property type="term" value="C:plasma membrane"/>
    <property type="evidence" value="ECO:0007669"/>
    <property type="project" value="UniProtKB-SubCell"/>
</dbReference>
<dbReference type="AlphaFoldDB" id="K5BG03"/>
<evidence type="ECO:0000259" key="10">
    <source>
        <dbReference type="Pfam" id="PF00909"/>
    </source>
</evidence>
<dbReference type="Gene3D" id="1.10.3430.10">
    <property type="entry name" value="Ammonium transporter AmtB like domains"/>
    <property type="match status" value="1"/>
</dbReference>
<feature type="domain" description="Ammonium transporter AmtB-like" evidence="10">
    <location>
        <begin position="1"/>
        <end position="423"/>
    </location>
</feature>
<evidence type="ECO:0000313" key="11">
    <source>
        <dbReference type="EMBL" id="EKF24337.1"/>
    </source>
</evidence>
<dbReference type="InterPro" id="IPR018047">
    <property type="entry name" value="Ammonium_transpt_CS"/>
</dbReference>
<dbReference type="PANTHER" id="PTHR43029:SF10">
    <property type="entry name" value="AMMONIUM TRANSPORTER MEP2"/>
    <property type="match status" value="1"/>
</dbReference>
<dbReference type="eggNOG" id="COG0004">
    <property type="taxonomic scope" value="Bacteria"/>
</dbReference>
<evidence type="ECO:0000256" key="1">
    <source>
        <dbReference type="ARBA" id="ARBA00004141"/>
    </source>
</evidence>
<feature type="transmembrane region" description="Helical" evidence="9">
    <location>
        <begin position="253"/>
        <end position="273"/>
    </location>
</feature>
<feature type="transmembrane region" description="Helical" evidence="9">
    <location>
        <begin position="94"/>
        <end position="121"/>
    </location>
</feature>
<evidence type="ECO:0000256" key="7">
    <source>
        <dbReference type="ARBA" id="ARBA00023177"/>
    </source>
</evidence>
<comment type="similarity">
    <text evidence="2 9">Belongs to the ammonia transporter channel (TC 1.A.11.2) family.</text>
</comment>
<feature type="transmembrane region" description="Helical" evidence="9">
    <location>
        <begin position="28"/>
        <end position="49"/>
    </location>
</feature>
<comment type="caution">
    <text evidence="11">The sequence shown here is derived from an EMBL/GenBank/DDBJ whole genome shotgun (WGS) entry which is preliminary data.</text>
</comment>
<dbReference type="Pfam" id="PF00909">
    <property type="entry name" value="Ammonium_transp"/>
    <property type="match status" value="1"/>
</dbReference>
<accession>K5BG03</accession>
<dbReference type="Proteomes" id="UP000006265">
    <property type="component" value="Unassembled WGS sequence"/>
</dbReference>
<evidence type="ECO:0000313" key="12">
    <source>
        <dbReference type="Proteomes" id="UP000006265"/>
    </source>
</evidence>
<keyword evidence="6 9" id="KW-0472">Membrane</keyword>
<dbReference type="NCBIfam" id="TIGR00836">
    <property type="entry name" value="amt"/>
    <property type="match status" value="1"/>
</dbReference>
<dbReference type="InterPro" id="IPR001905">
    <property type="entry name" value="Ammonium_transpt"/>
</dbReference>
<keyword evidence="7 9" id="KW-0924">Ammonia transport</keyword>
<evidence type="ECO:0000256" key="8">
    <source>
        <dbReference type="ARBA" id="ARBA00050025"/>
    </source>
</evidence>
<evidence type="ECO:0000256" key="5">
    <source>
        <dbReference type="ARBA" id="ARBA00022989"/>
    </source>
</evidence>
<dbReference type="EMBL" id="AMRA01000042">
    <property type="protein sequence ID" value="EKF24337.1"/>
    <property type="molecule type" value="Genomic_DNA"/>
</dbReference>
<feature type="transmembrane region" description="Helical" evidence="9">
    <location>
        <begin position="285"/>
        <end position="302"/>
    </location>
</feature>
<dbReference type="PROSITE" id="PS01219">
    <property type="entry name" value="AMMONIUM_TRANSP"/>
    <property type="match status" value="1"/>
</dbReference>
<dbReference type="PATRIC" id="fig|1122247.3.peg.1650"/>
<dbReference type="STRING" id="1122247.GCA_000379865_01124"/>
<dbReference type="GO" id="GO:0008519">
    <property type="term" value="F:ammonium channel activity"/>
    <property type="evidence" value="ECO:0007669"/>
    <property type="project" value="InterPro"/>
</dbReference>
<keyword evidence="12" id="KW-1185">Reference proteome</keyword>
<dbReference type="SUPFAM" id="SSF111352">
    <property type="entry name" value="Ammonium transporter"/>
    <property type="match status" value="1"/>
</dbReference>
<dbReference type="PANTHER" id="PTHR43029">
    <property type="entry name" value="AMMONIUM TRANSPORTER MEP2"/>
    <property type="match status" value="1"/>
</dbReference>
<keyword evidence="4 9" id="KW-0812">Transmembrane</keyword>
<proteinExistence type="inferred from homology"/>
<evidence type="ECO:0000256" key="9">
    <source>
        <dbReference type="RuleBase" id="RU362002"/>
    </source>
</evidence>